<proteinExistence type="predicted"/>
<accession>A0A840SLV5</accession>
<name>A0A840SLV5_9RHOB</name>
<comment type="caution">
    <text evidence="1">The sequence shown here is derived from an EMBL/GenBank/DDBJ whole genome shotgun (WGS) entry which is preliminary data.</text>
</comment>
<protein>
    <submittedName>
        <fullName evidence="1">Uncharacterized protein</fullName>
    </submittedName>
</protein>
<gene>
    <name evidence="1" type="ORF">HNP73_000253</name>
</gene>
<keyword evidence="2" id="KW-1185">Reference proteome</keyword>
<dbReference type="EMBL" id="JACHFM010000001">
    <property type="protein sequence ID" value="MBB5220332.1"/>
    <property type="molecule type" value="Genomic_DNA"/>
</dbReference>
<evidence type="ECO:0000313" key="1">
    <source>
        <dbReference type="EMBL" id="MBB5220332.1"/>
    </source>
</evidence>
<dbReference type="AlphaFoldDB" id="A0A840SLV5"/>
<dbReference type="InterPro" id="IPR023296">
    <property type="entry name" value="Glyco_hydro_beta-prop_sf"/>
</dbReference>
<sequence>MSQYIHPKSPQTFTNGIRHPDLHLWDAWSFVGDGDVLHLYSLAVPKARQDGTPITGPERNDTPFHVRHFSSHDLGASWTDEGSLIAPRIGQGLPDSRTIWSGSIEPLPDGKKLLAYTGLYALDAEHCFAQNIMLALSDGYEVESREDEALICPIRDWKAITDAGYYLAPPDDIGHRGGEGGGPILAWRDPFVFIDADDQIHLFWSAKAGPRVGAMGHGLVRREGRRFRLEKLYPPVTIPDGNDVTQLELPKIYHDARRGTYYLISATCNRIDERQPDEELSKTIRLHLSSSLDGPWRPWNPEGSALPGLEGLFGMTVLEADFDRGSLLCIAPYTGAGGDERGLTFSPCYRIDLDPVRVSIPSYSGAESG</sequence>
<dbReference type="SUPFAM" id="SSF75005">
    <property type="entry name" value="Arabinanase/levansucrase/invertase"/>
    <property type="match status" value="1"/>
</dbReference>
<organism evidence="1 2">
    <name type="scientific">Amaricoccus macauensis</name>
    <dbReference type="NCBI Taxonomy" id="57001"/>
    <lineage>
        <taxon>Bacteria</taxon>
        <taxon>Pseudomonadati</taxon>
        <taxon>Pseudomonadota</taxon>
        <taxon>Alphaproteobacteria</taxon>
        <taxon>Rhodobacterales</taxon>
        <taxon>Paracoccaceae</taxon>
        <taxon>Amaricoccus</taxon>
    </lineage>
</organism>
<evidence type="ECO:0000313" key="2">
    <source>
        <dbReference type="Proteomes" id="UP000549457"/>
    </source>
</evidence>
<dbReference type="Gene3D" id="2.115.10.20">
    <property type="entry name" value="Glycosyl hydrolase domain, family 43"/>
    <property type="match status" value="1"/>
</dbReference>
<reference evidence="1 2" key="1">
    <citation type="submission" date="2020-08" db="EMBL/GenBank/DDBJ databases">
        <title>Genomic Encyclopedia of Type Strains, Phase IV (KMG-IV): sequencing the most valuable type-strain genomes for metagenomic binning, comparative biology and taxonomic classification.</title>
        <authorList>
            <person name="Goeker M."/>
        </authorList>
    </citation>
    <scope>NUCLEOTIDE SEQUENCE [LARGE SCALE GENOMIC DNA]</scope>
    <source>
        <strain evidence="1 2">DSM 101730</strain>
    </source>
</reference>
<dbReference type="RefSeq" id="WP_184146324.1">
    <property type="nucleotide sequence ID" value="NZ_JACHFM010000001.1"/>
</dbReference>
<dbReference type="Proteomes" id="UP000549457">
    <property type="component" value="Unassembled WGS sequence"/>
</dbReference>